<dbReference type="OrthoDB" id="7939651at2759"/>
<keyword evidence="7" id="KW-0915">Sodium</keyword>
<comment type="subcellular location">
    <subcellularLocation>
        <location evidence="1">Membrane</location>
        <topology evidence="1">Multi-pass membrane protein</topology>
    </subcellularLocation>
</comment>
<comment type="similarity">
    <text evidence="2 12">Belongs to the amiloride-sensitive sodium channel (TC 1.A.6) family.</text>
</comment>
<evidence type="ECO:0000256" key="6">
    <source>
        <dbReference type="ARBA" id="ARBA00022989"/>
    </source>
</evidence>
<proteinExistence type="inferred from homology"/>
<dbReference type="AlphaFoldDB" id="A0A7R8CG08"/>
<name>A0A7R8CG08_LEPSM</name>
<keyword evidence="5 12" id="KW-0812">Transmembrane</keyword>
<evidence type="ECO:0000256" key="8">
    <source>
        <dbReference type="ARBA" id="ARBA00023065"/>
    </source>
</evidence>
<evidence type="ECO:0000256" key="12">
    <source>
        <dbReference type="RuleBase" id="RU000679"/>
    </source>
</evidence>
<sequence length="207" mass="23944">MVPLKPSLNPREIPSKIKKISSFSKLSITAIIGLVLFIILFNQIIRILIKYSEGPTYISTLVARQSDAEFPAITMCPNEEMYNLTRLREHGINSTDNYNGGAVRDATRTWLSNQSNTSPRALFDYITFSAKDLIRTVKVRTFEAHPERGFLFGKCWTIYPDKWIRDLGIYYMMFQLQLPVEIYLHQMGQFFRFVGPNGLQGRYWGKT</sequence>
<keyword evidence="14" id="KW-1185">Reference proteome</keyword>
<evidence type="ECO:0000256" key="9">
    <source>
        <dbReference type="ARBA" id="ARBA00023136"/>
    </source>
</evidence>
<dbReference type="EMBL" id="HG994590">
    <property type="protein sequence ID" value="CAF2811477.1"/>
    <property type="molecule type" value="Genomic_DNA"/>
</dbReference>
<protein>
    <submittedName>
        <fullName evidence="13">(salmon louse) hypothetical protein</fullName>
    </submittedName>
</protein>
<evidence type="ECO:0000256" key="1">
    <source>
        <dbReference type="ARBA" id="ARBA00004141"/>
    </source>
</evidence>
<evidence type="ECO:0000256" key="10">
    <source>
        <dbReference type="ARBA" id="ARBA00023201"/>
    </source>
</evidence>
<evidence type="ECO:0000256" key="7">
    <source>
        <dbReference type="ARBA" id="ARBA00023053"/>
    </source>
</evidence>
<dbReference type="Pfam" id="PF00858">
    <property type="entry name" value="ASC"/>
    <property type="match status" value="1"/>
</dbReference>
<evidence type="ECO:0000256" key="3">
    <source>
        <dbReference type="ARBA" id="ARBA00022448"/>
    </source>
</evidence>
<evidence type="ECO:0000313" key="13">
    <source>
        <dbReference type="EMBL" id="CAF2811477.1"/>
    </source>
</evidence>
<keyword evidence="3 12" id="KW-0813">Transport</keyword>
<evidence type="ECO:0000256" key="4">
    <source>
        <dbReference type="ARBA" id="ARBA00022461"/>
    </source>
</evidence>
<gene>
    <name evidence="13" type="ORF">LSAA_3170</name>
</gene>
<dbReference type="Proteomes" id="UP000675881">
    <property type="component" value="Chromosome 11"/>
</dbReference>
<evidence type="ECO:0000313" key="14">
    <source>
        <dbReference type="Proteomes" id="UP000675881"/>
    </source>
</evidence>
<evidence type="ECO:0000256" key="5">
    <source>
        <dbReference type="ARBA" id="ARBA00022692"/>
    </source>
</evidence>
<evidence type="ECO:0000256" key="2">
    <source>
        <dbReference type="ARBA" id="ARBA00007193"/>
    </source>
</evidence>
<reference evidence="13" key="1">
    <citation type="submission" date="2021-02" db="EMBL/GenBank/DDBJ databases">
        <authorList>
            <person name="Bekaert M."/>
        </authorList>
    </citation>
    <scope>NUCLEOTIDE SEQUENCE</scope>
    <source>
        <strain evidence="13">IoA-00</strain>
    </source>
</reference>
<keyword evidence="4 12" id="KW-0894">Sodium channel</keyword>
<evidence type="ECO:0000256" key="11">
    <source>
        <dbReference type="ARBA" id="ARBA00023303"/>
    </source>
</evidence>
<dbReference type="InterPro" id="IPR001873">
    <property type="entry name" value="ENaC"/>
</dbReference>
<keyword evidence="6" id="KW-1133">Transmembrane helix</keyword>
<organism evidence="13 14">
    <name type="scientific">Lepeophtheirus salmonis</name>
    <name type="common">Salmon louse</name>
    <name type="synonym">Caligus salmonis</name>
    <dbReference type="NCBI Taxonomy" id="72036"/>
    <lineage>
        <taxon>Eukaryota</taxon>
        <taxon>Metazoa</taxon>
        <taxon>Ecdysozoa</taxon>
        <taxon>Arthropoda</taxon>
        <taxon>Crustacea</taxon>
        <taxon>Multicrustacea</taxon>
        <taxon>Hexanauplia</taxon>
        <taxon>Copepoda</taxon>
        <taxon>Siphonostomatoida</taxon>
        <taxon>Caligidae</taxon>
        <taxon>Lepeophtheirus</taxon>
    </lineage>
</organism>
<dbReference type="GO" id="GO:0005272">
    <property type="term" value="F:sodium channel activity"/>
    <property type="evidence" value="ECO:0007669"/>
    <property type="project" value="UniProtKB-KW"/>
</dbReference>
<keyword evidence="8 12" id="KW-0406">Ion transport</keyword>
<accession>A0A7R8CG08</accession>
<keyword evidence="9" id="KW-0472">Membrane</keyword>
<dbReference type="GO" id="GO:0016020">
    <property type="term" value="C:membrane"/>
    <property type="evidence" value="ECO:0007669"/>
    <property type="project" value="UniProtKB-SubCell"/>
</dbReference>
<keyword evidence="10 12" id="KW-0739">Sodium transport</keyword>
<keyword evidence="11 12" id="KW-0407">Ion channel</keyword>